<evidence type="ECO:0000313" key="1">
    <source>
        <dbReference type="EMBL" id="CAK0783834.1"/>
    </source>
</evidence>
<name>A0AAV1I9T7_9CHLO</name>
<accession>A0AAV1I9T7</accession>
<gene>
    <name evidence="1" type="ORF">CVIRNUC_007034</name>
</gene>
<organism evidence="1 2">
    <name type="scientific">Coccomyxa viridis</name>
    <dbReference type="NCBI Taxonomy" id="1274662"/>
    <lineage>
        <taxon>Eukaryota</taxon>
        <taxon>Viridiplantae</taxon>
        <taxon>Chlorophyta</taxon>
        <taxon>core chlorophytes</taxon>
        <taxon>Trebouxiophyceae</taxon>
        <taxon>Trebouxiophyceae incertae sedis</taxon>
        <taxon>Coccomyxaceae</taxon>
        <taxon>Coccomyxa</taxon>
    </lineage>
</organism>
<evidence type="ECO:0000313" key="2">
    <source>
        <dbReference type="Proteomes" id="UP001314263"/>
    </source>
</evidence>
<dbReference type="AlphaFoldDB" id="A0AAV1I9T7"/>
<proteinExistence type="predicted"/>
<protein>
    <submittedName>
        <fullName evidence="1">Uncharacterized protein</fullName>
    </submittedName>
</protein>
<dbReference type="EMBL" id="CAUYUE010000009">
    <property type="protein sequence ID" value="CAK0783834.1"/>
    <property type="molecule type" value="Genomic_DNA"/>
</dbReference>
<sequence>MSCTPTFGCMGTYRTTCQTEKDAVTILTGRQGAVAPFPAAHISNERDRLFPVRAARSPHQMGYAGQQEWQRHRRQPCNYVQRRRWESFREINVLVSSKEQFQTVKLQQSMIATSTAGNLRWFQCIAVSADVICCRHKKQPGFGICRSTCCSLRLRMQEKSNATQCKSCAI</sequence>
<comment type="caution">
    <text evidence="1">The sequence shown here is derived from an EMBL/GenBank/DDBJ whole genome shotgun (WGS) entry which is preliminary data.</text>
</comment>
<reference evidence="1 2" key="1">
    <citation type="submission" date="2023-10" db="EMBL/GenBank/DDBJ databases">
        <authorList>
            <person name="Maclean D."/>
            <person name="Macfadyen A."/>
        </authorList>
    </citation>
    <scope>NUCLEOTIDE SEQUENCE [LARGE SCALE GENOMIC DNA]</scope>
</reference>
<keyword evidence="2" id="KW-1185">Reference proteome</keyword>
<dbReference type="Proteomes" id="UP001314263">
    <property type="component" value="Unassembled WGS sequence"/>
</dbReference>